<dbReference type="OrthoDB" id="9784707at2"/>
<accession>A0A1M7IUC4</accession>
<dbReference type="Pfam" id="PF13302">
    <property type="entry name" value="Acetyltransf_3"/>
    <property type="match status" value="1"/>
</dbReference>
<dbReference type="Gene3D" id="3.40.630.30">
    <property type="match status" value="1"/>
</dbReference>
<dbReference type="GO" id="GO:1990189">
    <property type="term" value="F:protein N-terminal-serine acetyltransferase activity"/>
    <property type="evidence" value="ECO:0007669"/>
    <property type="project" value="TreeGrafter"/>
</dbReference>
<dbReference type="InterPro" id="IPR016181">
    <property type="entry name" value="Acyl_CoA_acyltransferase"/>
</dbReference>
<evidence type="ECO:0000259" key="1">
    <source>
        <dbReference type="PROSITE" id="PS51186"/>
    </source>
</evidence>
<proteinExistence type="predicted"/>
<dbReference type="EMBL" id="FRCZ01000001">
    <property type="protein sequence ID" value="SHM44305.1"/>
    <property type="molecule type" value="Genomic_DNA"/>
</dbReference>
<dbReference type="RefSeq" id="WP_073198742.1">
    <property type="nucleotide sequence ID" value="NZ_FRCZ01000001.1"/>
</dbReference>
<dbReference type="PROSITE" id="PS51186">
    <property type="entry name" value="GNAT"/>
    <property type="match status" value="1"/>
</dbReference>
<dbReference type="InterPro" id="IPR000182">
    <property type="entry name" value="GNAT_dom"/>
</dbReference>
<protein>
    <submittedName>
        <fullName evidence="2">Ribosomal-protein-serine acetyltransferase</fullName>
    </submittedName>
</protein>
<evidence type="ECO:0000313" key="2">
    <source>
        <dbReference type="EMBL" id="SHM44305.1"/>
    </source>
</evidence>
<dbReference type="Proteomes" id="UP000184184">
    <property type="component" value="Unassembled WGS sequence"/>
</dbReference>
<dbReference type="PANTHER" id="PTHR43441:SF12">
    <property type="entry name" value="RIBOSOMAL N-ACETYLTRANSFERASE YDAF-RELATED"/>
    <property type="match status" value="1"/>
</dbReference>
<dbReference type="GO" id="GO:0005737">
    <property type="term" value="C:cytoplasm"/>
    <property type="evidence" value="ECO:0007669"/>
    <property type="project" value="TreeGrafter"/>
</dbReference>
<keyword evidence="3" id="KW-1185">Reference proteome</keyword>
<dbReference type="GO" id="GO:0008999">
    <property type="term" value="F:protein-N-terminal-alanine acetyltransferase activity"/>
    <property type="evidence" value="ECO:0007669"/>
    <property type="project" value="TreeGrafter"/>
</dbReference>
<evidence type="ECO:0000313" key="3">
    <source>
        <dbReference type="Proteomes" id="UP000184184"/>
    </source>
</evidence>
<dbReference type="PANTHER" id="PTHR43441">
    <property type="entry name" value="RIBOSOMAL-PROTEIN-SERINE ACETYLTRANSFERASE"/>
    <property type="match status" value="1"/>
</dbReference>
<name>A0A1M7IUC4_9BACI</name>
<dbReference type="InterPro" id="IPR051908">
    <property type="entry name" value="Ribosomal_N-acetyltransferase"/>
</dbReference>
<dbReference type="AlphaFoldDB" id="A0A1M7IUC4"/>
<dbReference type="STRING" id="1027249.SAMN05216179_0154"/>
<dbReference type="SUPFAM" id="SSF55729">
    <property type="entry name" value="Acyl-CoA N-acyltransferases (Nat)"/>
    <property type="match status" value="1"/>
</dbReference>
<gene>
    <name evidence="2" type="ORF">SAMN05216179_0154</name>
</gene>
<dbReference type="CDD" id="cd04301">
    <property type="entry name" value="NAT_SF"/>
    <property type="match status" value="1"/>
</dbReference>
<feature type="domain" description="N-acetyltransferase" evidence="1">
    <location>
        <begin position="15"/>
        <end position="176"/>
    </location>
</feature>
<reference evidence="2 3" key="1">
    <citation type="submission" date="2016-11" db="EMBL/GenBank/DDBJ databases">
        <authorList>
            <person name="Jaros S."/>
            <person name="Januszkiewicz K."/>
            <person name="Wedrychowicz H."/>
        </authorList>
    </citation>
    <scope>NUCLEOTIDE SEQUENCE [LARGE SCALE GENOMIC DNA]</scope>
    <source>
        <strain evidence="2 3">CGMCC 1.10681</strain>
    </source>
</reference>
<sequence>MFQHKIDEEVALKLIDLKDAEAVFKLTDQSREYLREWLPWVDKTIKVENTEEFIRESLKDYVEGKSLTTFILYQGKLAGAASYNKIDWQNKIVYIGYWLGKDYQGKGIMTRVARGLTEYAFTEMQFNKVVIEAATENKKSRSIPERLGFTEEGCIRQAEWIHDHYVDHIFYGMLADEWKE</sequence>
<keyword evidence="2" id="KW-0808">Transferase</keyword>
<organism evidence="2 3">
    <name type="scientific">Gracilibacillus kekensis</name>
    <dbReference type="NCBI Taxonomy" id="1027249"/>
    <lineage>
        <taxon>Bacteria</taxon>
        <taxon>Bacillati</taxon>
        <taxon>Bacillota</taxon>
        <taxon>Bacilli</taxon>
        <taxon>Bacillales</taxon>
        <taxon>Bacillaceae</taxon>
        <taxon>Gracilibacillus</taxon>
    </lineage>
</organism>